<evidence type="ECO:0008006" key="5">
    <source>
        <dbReference type="Google" id="ProtNLM"/>
    </source>
</evidence>
<evidence type="ECO:0000259" key="2">
    <source>
        <dbReference type="Pfam" id="PF25597"/>
    </source>
</evidence>
<gene>
    <name evidence="3" type="ORF">AVEN_9640_1</name>
</gene>
<protein>
    <recommendedName>
        <fullName evidence="5">Retrovirus-related Pol polyprotein from transposon TNT 1-94</fullName>
    </recommendedName>
</protein>
<feature type="domain" description="Retroviral polymerase SH3-like" evidence="2">
    <location>
        <begin position="95"/>
        <end position="150"/>
    </location>
</feature>
<comment type="caution">
    <text evidence="3">The sequence shown here is derived from an EMBL/GenBank/DDBJ whole genome shotgun (WGS) entry which is preliminary data.</text>
</comment>
<evidence type="ECO:0000259" key="1">
    <source>
        <dbReference type="Pfam" id="PF22936"/>
    </source>
</evidence>
<dbReference type="InterPro" id="IPR054722">
    <property type="entry name" value="PolX-like_BBD"/>
</dbReference>
<evidence type="ECO:0000313" key="4">
    <source>
        <dbReference type="Proteomes" id="UP000499080"/>
    </source>
</evidence>
<dbReference type="OrthoDB" id="8018034at2759"/>
<evidence type="ECO:0000313" key="3">
    <source>
        <dbReference type="EMBL" id="GBM33099.1"/>
    </source>
</evidence>
<reference evidence="3 4" key="1">
    <citation type="journal article" date="2019" name="Sci. Rep.">
        <title>Orb-weaving spider Araneus ventricosus genome elucidates the spidroin gene catalogue.</title>
        <authorList>
            <person name="Kono N."/>
            <person name="Nakamura H."/>
            <person name="Ohtoshi R."/>
            <person name="Moran D.A.P."/>
            <person name="Shinohara A."/>
            <person name="Yoshida Y."/>
            <person name="Fujiwara M."/>
            <person name="Mori M."/>
            <person name="Tomita M."/>
            <person name="Arakawa K."/>
        </authorList>
    </citation>
    <scope>NUCLEOTIDE SEQUENCE [LARGE SCALE GENOMIC DNA]</scope>
</reference>
<dbReference type="Pfam" id="PF25597">
    <property type="entry name" value="SH3_retrovirus"/>
    <property type="match status" value="1"/>
</dbReference>
<dbReference type="EMBL" id="BGPR01000724">
    <property type="protein sequence ID" value="GBM33099.1"/>
    <property type="molecule type" value="Genomic_DNA"/>
</dbReference>
<dbReference type="InterPro" id="IPR057670">
    <property type="entry name" value="SH3_retrovirus"/>
</dbReference>
<dbReference type="AlphaFoldDB" id="A0A4Y2EXS8"/>
<proteinExistence type="predicted"/>
<dbReference type="Pfam" id="PF22936">
    <property type="entry name" value="Pol_BBD"/>
    <property type="match status" value="1"/>
</dbReference>
<dbReference type="Proteomes" id="UP000499080">
    <property type="component" value="Unassembled WGS sequence"/>
</dbReference>
<keyword evidence="4" id="KW-1185">Reference proteome</keyword>
<organism evidence="3 4">
    <name type="scientific">Araneus ventricosus</name>
    <name type="common">Orbweaver spider</name>
    <name type="synonym">Epeira ventricosa</name>
    <dbReference type="NCBI Taxonomy" id="182803"/>
    <lineage>
        <taxon>Eukaryota</taxon>
        <taxon>Metazoa</taxon>
        <taxon>Ecdysozoa</taxon>
        <taxon>Arthropoda</taxon>
        <taxon>Chelicerata</taxon>
        <taxon>Arachnida</taxon>
        <taxon>Araneae</taxon>
        <taxon>Araneomorphae</taxon>
        <taxon>Entelegynae</taxon>
        <taxon>Araneoidea</taxon>
        <taxon>Araneidae</taxon>
        <taxon>Araneus</taxon>
    </lineage>
</organism>
<accession>A0A4Y2EXS8</accession>
<name>A0A4Y2EXS8_ARAVE</name>
<sequence>MGYGQGTVNVDMKVNGKSIRNHLSEVWHVPDVSRNLFSVSQTLAKGFVFRAEGNECSFTRDGHVLLRGITTVNGLYALKMRVVCPEVPAEVFGTKCFVHVPKQRRQKLDPKSVAGFFVGYFGEKDGYRVWLKEQNKIILNRDVIFKNEASCSAQNGKSCSVVNKPSVGHGSGIELIRSFDVLDSDVCQEIEEASCDAIDSRESPDEQERNLRTG</sequence>
<feature type="domain" description="Retrovirus-related Pol polyprotein from transposon TNT 1-94-like beta-barrel" evidence="1">
    <location>
        <begin position="4"/>
        <end position="47"/>
    </location>
</feature>